<keyword evidence="6" id="KW-1185">Reference proteome</keyword>
<dbReference type="Proteomes" id="UP000714380">
    <property type="component" value="Unassembled WGS sequence"/>
</dbReference>
<dbReference type="Gene3D" id="3.40.50.2300">
    <property type="match status" value="1"/>
</dbReference>
<protein>
    <submittedName>
        <fullName evidence="5">DNA-binding response regulator</fullName>
    </submittedName>
</protein>
<accession>A0ABS7ZUG5</accession>
<sequence length="226" mass="26296">MERQSSLPGRRIVLFGQQNLQNSILIGYIHQRTNIDCQLVNVPEWREEWSQYPCKTLALIDAECARAEKLYDLLEQIHEQGGEIKVAFFNVPRGHQCERMIDWPMVNGLFYRDSSQQQLSKGIVGLFDGEHWLPRQLVSQYLEKTRHKPRRLPATTTVLTRREKQILRLTATGATNIEIADKLNVSMHTVKTHIYNLFKKIGAANRIQAVNWAKEYMEELLLEPVE</sequence>
<dbReference type="SUPFAM" id="SSF46894">
    <property type="entry name" value="C-terminal effector domain of the bipartite response regulators"/>
    <property type="match status" value="1"/>
</dbReference>
<dbReference type="RefSeq" id="WP_318653622.1">
    <property type="nucleotide sequence ID" value="NZ_JAEDAH010000091.1"/>
</dbReference>
<dbReference type="Gene3D" id="1.10.10.10">
    <property type="entry name" value="Winged helix-like DNA-binding domain superfamily/Winged helix DNA-binding domain"/>
    <property type="match status" value="1"/>
</dbReference>
<dbReference type="InterPro" id="IPR036388">
    <property type="entry name" value="WH-like_DNA-bd_sf"/>
</dbReference>
<evidence type="ECO:0000256" key="1">
    <source>
        <dbReference type="ARBA" id="ARBA00023015"/>
    </source>
</evidence>
<dbReference type="CDD" id="cd06170">
    <property type="entry name" value="LuxR_C_like"/>
    <property type="match status" value="1"/>
</dbReference>
<evidence type="ECO:0000313" key="5">
    <source>
        <dbReference type="EMBL" id="MCA6064802.1"/>
    </source>
</evidence>
<feature type="domain" description="HTH luxR-type" evidence="4">
    <location>
        <begin position="152"/>
        <end position="217"/>
    </location>
</feature>
<dbReference type="PANTHER" id="PTHR44688">
    <property type="entry name" value="DNA-BINDING TRANSCRIPTIONAL ACTIVATOR DEVR_DOSR"/>
    <property type="match status" value="1"/>
</dbReference>
<gene>
    <name evidence="5" type="ORF">I9W95_14410</name>
</gene>
<comment type="caution">
    <text evidence="5">The sequence shown here is derived from an EMBL/GenBank/DDBJ whole genome shotgun (WGS) entry which is preliminary data.</text>
</comment>
<dbReference type="Pfam" id="PF21155">
    <property type="entry name" value="VpsT-like_REC"/>
    <property type="match status" value="1"/>
</dbReference>
<reference evidence="5 6" key="1">
    <citation type="submission" date="2020-12" db="EMBL/GenBank/DDBJ databases">
        <title>Novel Thalassolituus-related marine hydrocarbonoclastic bacteria mediated algae-derived hydrocarbons mineralization in twilight zone of the northern South China Sea.</title>
        <authorList>
            <person name="Dong C."/>
        </authorList>
    </citation>
    <scope>NUCLEOTIDE SEQUENCE [LARGE SCALE GENOMIC DNA]</scope>
    <source>
        <strain evidence="5 6">IMCC1826</strain>
    </source>
</reference>
<dbReference type="PRINTS" id="PR00038">
    <property type="entry name" value="HTHLUXR"/>
</dbReference>
<dbReference type="InterPro" id="IPR049151">
    <property type="entry name" value="CsgD-like_REC"/>
</dbReference>
<dbReference type="GO" id="GO:0003677">
    <property type="term" value="F:DNA binding"/>
    <property type="evidence" value="ECO:0007669"/>
    <property type="project" value="UniProtKB-KW"/>
</dbReference>
<proteinExistence type="predicted"/>
<evidence type="ECO:0000256" key="2">
    <source>
        <dbReference type="ARBA" id="ARBA00023125"/>
    </source>
</evidence>
<dbReference type="PROSITE" id="PS00622">
    <property type="entry name" value="HTH_LUXR_1"/>
    <property type="match status" value="1"/>
</dbReference>
<evidence type="ECO:0000256" key="3">
    <source>
        <dbReference type="ARBA" id="ARBA00023163"/>
    </source>
</evidence>
<dbReference type="SMART" id="SM00421">
    <property type="entry name" value="HTH_LUXR"/>
    <property type="match status" value="1"/>
</dbReference>
<dbReference type="InterPro" id="IPR000792">
    <property type="entry name" value="Tscrpt_reg_LuxR_C"/>
</dbReference>
<organism evidence="5 6">
    <name type="scientific">Thalassolituus marinus</name>
    <dbReference type="NCBI Taxonomy" id="671053"/>
    <lineage>
        <taxon>Bacteria</taxon>
        <taxon>Pseudomonadati</taxon>
        <taxon>Pseudomonadota</taxon>
        <taxon>Gammaproteobacteria</taxon>
        <taxon>Oceanospirillales</taxon>
        <taxon>Oceanospirillaceae</taxon>
        <taxon>Thalassolituus</taxon>
    </lineage>
</organism>
<dbReference type="EMBL" id="JAEDAH010000091">
    <property type="protein sequence ID" value="MCA6064802.1"/>
    <property type="molecule type" value="Genomic_DNA"/>
</dbReference>
<keyword evidence="3" id="KW-0804">Transcription</keyword>
<dbReference type="PROSITE" id="PS50043">
    <property type="entry name" value="HTH_LUXR_2"/>
    <property type="match status" value="1"/>
</dbReference>
<dbReference type="Pfam" id="PF00196">
    <property type="entry name" value="GerE"/>
    <property type="match status" value="1"/>
</dbReference>
<evidence type="ECO:0000259" key="4">
    <source>
        <dbReference type="PROSITE" id="PS50043"/>
    </source>
</evidence>
<keyword evidence="2 5" id="KW-0238">DNA-binding</keyword>
<evidence type="ECO:0000313" key="6">
    <source>
        <dbReference type="Proteomes" id="UP000714380"/>
    </source>
</evidence>
<name>A0ABS7ZUG5_9GAMM</name>
<keyword evidence="1" id="KW-0805">Transcription regulation</keyword>
<dbReference type="PANTHER" id="PTHR44688:SF16">
    <property type="entry name" value="DNA-BINDING TRANSCRIPTIONAL ACTIVATOR DEVR_DOSR"/>
    <property type="match status" value="1"/>
</dbReference>
<dbReference type="InterPro" id="IPR016032">
    <property type="entry name" value="Sig_transdc_resp-reg_C-effctor"/>
</dbReference>